<feature type="transmembrane region" description="Helical" evidence="1">
    <location>
        <begin position="32"/>
        <end position="54"/>
    </location>
</feature>
<proteinExistence type="predicted"/>
<feature type="transmembrane region" description="Helical" evidence="1">
    <location>
        <begin position="376"/>
        <end position="398"/>
    </location>
</feature>
<dbReference type="OrthoDB" id="3344043at2759"/>
<keyword evidence="1" id="KW-0812">Transmembrane</keyword>
<name>A0A8H8CHF6_PSICU</name>
<keyword evidence="1" id="KW-1133">Transmembrane helix</keyword>
<dbReference type="AlphaFoldDB" id="A0A8H8CHF6"/>
<keyword evidence="1" id="KW-0472">Membrane</keyword>
<sequence>MGLLSYLLSVKWLRSSGQNGGRNRPTPMQLGLLMSICSGANIGSLFSSMKYLVIKPAMKNSVDRVAPAPILRQSIFALGSLLVISYVASGADAWLHASSTSVLITSMSPYTSSTPSNFGREINATMCQIATARNDSTCGIIGTGSAGTGITLSEGLRVISNTSSLHRVVFTDDQTAILVPQTLPPNITYTSRTLGVKSQCTSITKYCIFKDGVLGYGPQAKLNLNCADAGIKYVNSTGVSGLCPIDNQGLCTSATGIPSKGWFAHGNNGAWNVIFCNVTALDITYTYTSTRFLQQSTSPISVSDTRYMMIAGFYNGETLISTAVNGAGLEASTTYEQAYSNELSRQMLARGAIIYQPKDVIRIESENTAVGSNLQVIPLALFIAALLLFSCQTLWITVRVIIATWNMDYVELAALYIQNPLVVVQSLYGRPDPTLTWDTDVAKRFGTETDRDRLNIGPAYNEFGSVFIVSRN</sequence>
<gene>
    <name evidence="2" type="ORF">JR316_009215</name>
</gene>
<evidence type="ECO:0000313" key="2">
    <source>
        <dbReference type="EMBL" id="KAG5165633.1"/>
    </source>
</evidence>
<comment type="caution">
    <text evidence="2">The sequence shown here is derived from an EMBL/GenBank/DDBJ whole genome shotgun (WGS) entry which is preliminary data.</text>
</comment>
<protein>
    <recommendedName>
        <fullName evidence="3">Transmembrane protein</fullName>
    </recommendedName>
</protein>
<evidence type="ECO:0008006" key="3">
    <source>
        <dbReference type="Google" id="ProtNLM"/>
    </source>
</evidence>
<feature type="transmembrane region" description="Helical" evidence="1">
    <location>
        <begin position="75"/>
        <end position="95"/>
    </location>
</feature>
<dbReference type="EMBL" id="JAFIQS010000009">
    <property type="protein sequence ID" value="KAG5165633.1"/>
    <property type="molecule type" value="Genomic_DNA"/>
</dbReference>
<evidence type="ECO:0000256" key="1">
    <source>
        <dbReference type="SAM" id="Phobius"/>
    </source>
</evidence>
<accession>A0A8H8CHF6</accession>
<reference evidence="2" key="1">
    <citation type="submission" date="2021-02" db="EMBL/GenBank/DDBJ databases">
        <title>Psilocybe cubensis genome.</title>
        <authorList>
            <person name="Mckernan K.J."/>
            <person name="Crawford S."/>
            <person name="Trippe A."/>
            <person name="Kane L.T."/>
            <person name="Mclaughlin S."/>
        </authorList>
    </citation>
    <scope>NUCLEOTIDE SEQUENCE [LARGE SCALE GENOMIC DNA]</scope>
    <source>
        <strain evidence="2">MGC-MH-2018</strain>
    </source>
</reference>
<organism evidence="2">
    <name type="scientific">Psilocybe cubensis</name>
    <name type="common">Psychedelic mushroom</name>
    <name type="synonym">Stropharia cubensis</name>
    <dbReference type="NCBI Taxonomy" id="181762"/>
    <lineage>
        <taxon>Eukaryota</taxon>
        <taxon>Fungi</taxon>
        <taxon>Dikarya</taxon>
        <taxon>Basidiomycota</taxon>
        <taxon>Agaricomycotina</taxon>
        <taxon>Agaricomycetes</taxon>
        <taxon>Agaricomycetidae</taxon>
        <taxon>Agaricales</taxon>
        <taxon>Agaricineae</taxon>
        <taxon>Strophariaceae</taxon>
        <taxon>Psilocybe</taxon>
    </lineage>
</organism>